<dbReference type="Proteomes" id="UP000015241">
    <property type="component" value="Unassembled WGS sequence"/>
</dbReference>
<sequence length="320" mass="35552">MATDQRRSAPSTGTKRQHDNSTSDSVQEKRMKHADNTAKKEDYQQLTPLSPPPSSPPEGAASDRSTLSGGDPPAGEEELTREKPSVDPPSVTTEIANASRAVTTKSASFDNVAAEYDSDYVDSWAQKGILTFIEYRTLASDPTKAMRFWIVGEVVHDGAWLMRSNKGEPFRRVSIRVKPIVSGEYDKWVTHLDSYDGWKAPNAYNDGTLIASRSMTYRSKGETVGTATIFDACYNAQKQFCDYKKMEKYLASSIGVNDLVIVEARLTRWKCDEKGNTAYRGTWDRYRVGFELGAVSLLFVGPETAPPDLLDDVDEEDDAF</sequence>
<protein>
    <submittedName>
        <fullName evidence="2">Uncharacterized protein</fullName>
    </submittedName>
</protein>
<organism evidence="2 3">
    <name type="scientific">Fomitopsis schrenkii</name>
    <name type="common">Brown rot fungus</name>
    <dbReference type="NCBI Taxonomy" id="2126942"/>
    <lineage>
        <taxon>Eukaryota</taxon>
        <taxon>Fungi</taxon>
        <taxon>Dikarya</taxon>
        <taxon>Basidiomycota</taxon>
        <taxon>Agaricomycotina</taxon>
        <taxon>Agaricomycetes</taxon>
        <taxon>Polyporales</taxon>
        <taxon>Fomitopsis</taxon>
    </lineage>
</organism>
<dbReference type="OrthoDB" id="3270460at2759"/>
<reference evidence="2 3" key="1">
    <citation type="journal article" date="2012" name="Science">
        <title>The Paleozoic origin of enzymatic lignin decomposition reconstructed from 31 fungal genomes.</title>
        <authorList>
            <person name="Floudas D."/>
            <person name="Binder M."/>
            <person name="Riley R."/>
            <person name="Barry K."/>
            <person name="Blanchette R.A."/>
            <person name="Henrissat B."/>
            <person name="Martinez A.T."/>
            <person name="Otillar R."/>
            <person name="Spatafora J.W."/>
            <person name="Yadav J.S."/>
            <person name="Aerts A."/>
            <person name="Benoit I."/>
            <person name="Boyd A."/>
            <person name="Carlson A."/>
            <person name="Copeland A."/>
            <person name="Coutinho P.M."/>
            <person name="de Vries R.P."/>
            <person name="Ferreira P."/>
            <person name="Findley K."/>
            <person name="Foster B."/>
            <person name="Gaskell J."/>
            <person name="Glotzer D."/>
            <person name="Gorecki P."/>
            <person name="Heitman J."/>
            <person name="Hesse C."/>
            <person name="Hori C."/>
            <person name="Igarashi K."/>
            <person name="Jurgens J.A."/>
            <person name="Kallen N."/>
            <person name="Kersten P."/>
            <person name="Kohler A."/>
            <person name="Kuees U."/>
            <person name="Kumar T.K.A."/>
            <person name="Kuo A."/>
            <person name="LaButti K."/>
            <person name="Larrondo L.F."/>
            <person name="Lindquist E."/>
            <person name="Ling A."/>
            <person name="Lombard V."/>
            <person name="Lucas S."/>
            <person name="Lundell T."/>
            <person name="Martin R."/>
            <person name="McLaughlin D.J."/>
            <person name="Morgenstern I."/>
            <person name="Morin E."/>
            <person name="Murat C."/>
            <person name="Nagy L.G."/>
            <person name="Nolan M."/>
            <person name="Ohm R.A."/>
            <person name="Patyshakuliyeva A."/>
            <person name="Rokas A."/>
            <person name="Ruiz-Duenas F.J."/>
            <person name="Sabat G."/>
            <person name="Salamov A."/>
            <person name="Samejima M."/>
            <person name="Schmutz J."/>
            <person name="Slot J.C."/>
            <person name="St John F."/>
            <person name="Stenlid J."/>
            <person name="Sun H."/>
            <person name="Sun S."/>
            <person name="Syed K."/>
            <person name="Tsang A."/>
            <person name="Wiebenga A."/>
            <person name="Young D."/>
            <person name="Pisabarro A."/>
            <person name="Eastwood D.C."/>
            <person name="Martin F."/>
            <person name="Cullen D."/>
            <person name="Grigoriev I.V."/>
            <person name="Hibbett D.S."/>
        </authorList>
    </citation>
    <scope>NUCLEOTIDE SEQUENCE</scope>
    <source>
        <strain evidence="3">FP-58527</strain>
    </source>
</reference>
<dbReference type="AlphaFoldDB" id="S8DRA1"/>
<evidence type="ECO:0000313" key="2">
    <source>
        <dbReference type="EMBL" id="EPS93698.1"/>
    </source>
</evidence>
<proteinExistence type="predicted"/>
<keyword evidence="3" id="KW-1185">Reference proteome</keyword>
<accession>S8DRA1</accession>
<evidence type="ECO:0000313" key="3">
    <source>
        <dbReference type="Proteomes" id="UP000015241"/>
    </source>
</evidence>
<dbReference type="InParanoid" id="S8DRA1"/>
<dbReference type="EMBL" id="KE504260">
    <property type="protein sequence ID" value="EPS93698.1"/>
    <property type="molecule type" value="Genomic_DNA"/>
</dbReference>
<dbReference type="eggNOG" id="ENOG502RC8H">
    <property type="taxonomic scope" value="Eukaryota"/>
</dbReference>
<dbReference type="HOGENOM" id="CLU_797038_0_0_1"/>
<feature type="compositionally biased region" description="Basic and acidic residues" evidence="1">
    <location>
        <begin position="16"/>
        <end position="43"/>
    </location>
</feature>
<name>S8DRA1_FOMSC</name>
<feature type="region of interest" description="Disordered" evidence="1">
    <location>
        <begin position="1"/>
        <end position="98"/>
    </location>
</feature>
<evidence type="ECO:0000256" key="1">
    <source>
        <dbReference type="SAM" id="MobiDB-lite"/>
    </source>
</evidence>
<gene>
    <name evidence="2" type="ORF">FOMPIDRAFT_1020434</name>
</gene>